<evidence type="ECO:0000256" key="5">
    <source>
        <dbReference type="ARBA" id="ARBA00029491"/>
    </source>
</evidence>
<dbReference type="SUPFAM" id="SSF54826">
    <property type="entry name" value="Enolase N-terminal domain-like"/>
    <property type="match status" value="1"/>
</dbReference>
<dbReference type="SUPFAM" id="SSF51604">
    <property type="entry name" value="Enolase C-terminal domain-like"/>
    <property type="match status" value="1"/>
</dbReference>
<evidence type="ECO:0000313" key="9">
    <source>
        <dbReference type="Proteomes" id="UP000050898"/>
    </source>
</evidence>
<dbReference type="InterPro" id="IPR010197">
    <property type="entry name" value="OSBS/NAAAR"/>
</dbReference>
<dbReference type="InterPro" id="IPR029065">
    <property type="entry name" value="Enolase_C-like"/>
</dbReference>
<feature type="domain" description="Mandelate racemase/muconate lactonizing enzyme C-terminal" evidence="7">
    <location>
        <begin position="150"/>
        <end position="242"/>
    </location>
</feature>
<gene>
    <name evidence="8" type="ORF">FD00_GL001281</name>
</gene>
<keyword evidence="9" id="KW-1185">Reference proteome</keyword>
<dbReference type="InterPro" id="IPR036849">
    <property type="entry name" value="Enolase-like_C_sf"/>
</dbReference>
<dbReference type="GO" id="GO:0016854">
    <property type="term" value="F:racemase and epimerase activity"/>
    <property type="evidence" value="ECO:0007669"/>
    <property type="project" value="UniProtKB-ARBA"/>
</dbReference>
<keyword evidence="3" id="KW-0460">Magnesium</keyword>
<name>A0A0R2E4K3_9LACO</name>
<dbReference type="Gene3D" id="3.30.390.10">
    <property type="entry name" value="Enolase-like, N-terminal domain"/>
    <property type="match status" value="1"/>
</dbReference>
<dbReference type="NCBIfam" id="TIGR01928">
    <property type="entry name" value="menC_lowGC_arch"/>
    <property type="match status" value="1"/>
</dbReference>
<comment type="caution">
    <text evidence="8">The sequence shown here is derived from an EMBL/GenBank/DDBJ whole genome shotgun (WGS) entry which is preliminary data.</text>
</comment>
<protein>
    <recommendedName>
        <fullName evidence="5 6">o-succinylbenzoate synthase</fullName>
        <ecNumber evidence="5 6">4.2.1.113</ecNumber>
    </recommendedName>
</protein>
<reference evidence="8 9" key="1">
    <citation type="journal article" date="2015" name="Genome Announc.">
        <title>Expanding the biotechnology potential of lactobacilli through comparative genomics of 213 strains and associated genera.</title>
        <authorList>
            <person name="Sun Z."/>
            <person name="Harris H.M."/>
            <person name="McCann A."/>
            <person name="Guo C."/>
            <person name="Argimon S."/>
            <person name="Zhang W."/>
            <person name="Yang X."/>
            <person name="Jeffery I.B."/>
            <person name="Cooney J.C."/>
            <person name="Kagawa T.F."/>
            <person name="Liu W."/>
            <person name="Song Y."/>
            <person name="Salvetti E."/>
            <person name="Wrobel A."/>
            <person name="Rasinkangas P."/>
            <person name="Parkhill J."/>
            <person name="Rea M.C."/>
            <person name="O'Sullivan O."/>
            <person name="Ritari J."/>
            <person name="Douillard F.P."/>
            <person name="Paul Ross R."/>
            <person name="Yang R."/>
            <person name="Briner A.E."/>
            <person name="Felis G.E."/>
            <person name="de Vos W.M."/>
            <person name="Barrangou R."/>
            <person name="Klaenhammer T.R."/>
            <person name="Caufield P.W."/>
            <person name="Cui Y."/>
            <person name="Zhang H."/>
            <person name="O'Toole P.W."/>
        </authorList>
    </citation>
    <scope>NUCLEOTIDE SEQUENCE [LARGE SCALE GENOMIC DNA]</scope>
    <source>
        <strain evidence="8 9">DSM 20444</strain>
    </source>
</reference>
<accession>A0A0R2E4K3</accession>
<evidence type="ECO:0000259" key="7">
    <source>
        <dbReference type="SMART" id="SM00922"/>
    </source>
</evidence>
<dbReference type="Proteomes" id="UP000050898">
    <property type="component" value="Unassembled WGS sequence"/>
</dbReference>
<dbReference type="SFLD" id="SFLDF00009">
    <property type="entry name" value="o-succinylbenzoate_synthase"/>
    <property type="match status" value="1"/>
</dbReference>
<dbReference type="SMART" id="SM00922">
    <property type="entry name" value="MR_MLE"/>
    <property type="match status" value="1"/>
</dbReference>
<dbReference type="EC" id="4.2.1.113" evidence="5 6"/>
<dbReference type="PANTHER" id="PTHR48073:SF5">
    <property type="entry name" value="O-SUCCINYLBENZOATE SYNTHASE"/>
    <property type="match status" value="1"/>
</dbReference>
<evidence type="ECO:0000256" key="3">
    <source>
        <dbReference type="ARBA" id="ARBA00022842"/>
    </source>
</evidence>
<organism evidence="8 9">
    <name type="scientific">Liquorilactobacillus mali KCTC 3596 = DSM 20444</name>
    <dbReference type="NCBI Taxonomy" id="1046596"/>
    <lineage>
        <taxon>Bacteria</taxon>
        <taxon>Bacillati</taxon>
        <taxon>Bacillota</taxon>
        <taxon>Bacilli</taxon>
        <taxon>Lactobacillales</taxon>
        <taxon>Lactobacillaceae</taxon>
        <taxon>Liquorilactobacillus</taxon>
    </lineage>
</organism>
<evidence type="ECO:0000256" key="6">
    <source>
        <dbReference type="NCBIfam" id="TIGR01928"/>
    </source>
</evidence>
<dbReference type="GO" id="GO:0043748">
    <property type="term" value="F:O-succinylbenzoate synthase activity"/>
    <property type="evidence" value="ECO:0007669"/>
    <property type="project" value="UniProtKB-EC"/>
</dbReference>
<dbReference type="SFLD" id="SFLDG00180">
    <property type="entry name" value="muconate_cycloisomerase"/>
    <property type="match status" value="1"/>
</dbReference>
<dbReference type="PANTHER" id="PTHR48073">
    <property type="entry name" value="O-SUCCINYLBENZOATE SYNTHASE-RELATED"/>
    <property type="match status" value="1"/>
</dbReference>
<dbReference type="PATRIC" id="fig|1046596.6.peg.1364"/>
<dbReference type="AlphaFoldDB" id="A0A0R2E4K3"/>
<dbReference type="UniPathway" id="UPA00079"/>
<dbReference type="InterPro" id="IPR013342">
    <property type="entry name" value="Mandelate_racemase_C"/>
</dbReference>
<dbReference type="InterPro" id="IPR029017">
    <property type="entry name" value="Enolase-like_N"/>
</dbReference>
<evidence type="ECO:0000256" key="1">
    <source>
        <dbReference type="ARBA" id="ARBA00001968"/>
    </source>
</evidence>
<dbReference type="Pfam" id="PF13378">
    <property type="entry name" value="MR_MLE_C"/>
    <property type="match status" value="1"/>
</dbReference>
<dbReference type="OrthoDB" id="9774531at2"/>
<evidence type="ECO:0000313" key="8">
    <source>
        <dbReference type="EMBL" id="KRN11278.1"/>
    </source>
</evidence>
<dbReference type="SFLD" id="SFLDS00001">
    <property type="entry name" value="Enolase"/>
    <property type="match status" value="1"/>
</dbReference>
<comment type="cofactor">
    <cofactor evidence="1">
        <name>a divalent metal cation</name>
        <dbReference type="ChEBI" id="CHEBI:60240"/>
    </cofactor>
</comment>
<evidence type="ECO:0000256" key="2">
    <source>
        <dbReference type="ARBA" id="ARBA00022723"/>
    </source>
</evidence>
<dbReference type="GO" id="GO:0046872">
    <property type="term" value="F:metal ion binding"/>
    <property type="evidence" value="ECO:0007669"/>
    <property type="project" value="UniProtKB-KW"/>
</dbReference>
<dbReference type="UniPathway" id="UPA01057">
    <property type="reaction ID" value="UER00165"/>
</dbReference>
<dbReference type="Gene3D" id="3.20.20.120">
    <property type="entry name" value="Enolase-like C-terminal domain"/>
    <property type="match status" value="1"/>
</dbReference>
<dbReference type="Pfam" id="PF02746">
    <property type="entry name" value="MR_MLE_N"/>
    <property type="match status" value="1"/>
</dbReference>
<keyword evidence="4" id="KW-0456">Lyase</keyword>
<dbReference type="InterPro" id="IPR013341">
    <property type="entry name" value="Mandelate_racemase_N_dom"/>
</dbReference>
<sequence length="374" mass="41585">MYMKIIKMHLLPIKLQLKTPFISNHETISEREITVIGLKNDAGIWGYGELEAFSTPYYTPETQESARLIIRKIIGPLLKNIQINQPEEITNIFSNIAGNQMAKAAVETAVWDLFAKTQKKTLAALIAQKMNTTYRQNVPVGISIGAKSTFTELKNKVFSANSQGYQRIKIKVTSSEELVIIKRILQEFPNLTFMIDANSSFSLNTTAKLAELAAPNLVMIEQPLRTTDLVDHSRLQSRIKTRLCLDENIFSLDDVKTAYTLKSAQAINLKIARVGGITNSLAIINFCWEHKLLVWCGGMLEAGIGRATNLALASLNGLNFPGDISASSRYYFKDVITSEFILEHGMLSVPVELGIGVVLNSMFQKALQNTISLL</sequence>
<keyword evidence="2" id="KW-0479">Metal-binding</keyword>
<dbReference type="EMBL" id="AYYH01000003">
    <property type="protein sequence ID" value="KRN11278.1"/>
    <property type="molecule type" value="Genomic_DNA"/>
</dbReference>
<evidence type="ECO:0000256" key="4">
    <source>
        <dbReference type="ARBA" id="ARBA00023239"/>
    </source>
</evidence>
<dbReference type="GO" id="GO:0009234">
    <property type="term" value="P:menaquinone biosynthetic process"/>
    <property type="evidence" value="ECO:0007669"/>
    <property type="project" value="UniProtKB-UniRule"/>
</dbReference>
<proteinExistence type="predicted"/>